<protein>
    <submittedName>
        <fullName evidence="1">Uncharacterized protein</fullName>
    </submittedName>
</protein>
<evidence type="ECO:0000313" key="2">
    <source>
        <dbReference type="Proteomes" id="UP000032142"/>
    </source>
</evidence>
<gene>
    <name evidence="1" type="ORF">F383_32001</name>
</gene>
<accession>A0A0B0PLB3</accession>
<evidence type="ECO:0000313" key="1">
    <source>
        <dbReference type="EMBL" id="KHG25775.1"/>
    </source>
</evidence>
<dbReference type="EMBL" id="KN433752">
    <property type="protein sequence ID" value="KHG25775.1"/>
    <property type="molecule type" value="Genomic_DNA"/>
</dbReference>
<dbReference type="Proteomes" id="UP000032142">
    <property type="component" value="Unassembled WGS sequence"/>
</dbReference>
<proteinExistence type="predicted"/>
<name>A0A0B0PLB3_GOSAR</name>
<keyword evidence="2" id="KW-1185">Reference proteome</keyword>
<dbReference type="AlphaFoldDB" id="A0A0B0PLB3"/>
<sequence length="40" mass="4566">MLQVNKFINGFRIYSSWVQSNLLSFQSITSMSLSFGSHPL</sequence>
<reference evidence="2" key="1">
    <citation type="submission" date="2014-09" db="EMBL/GenBank/DDBJ databases">
        <authorList>
            <person name="Mudge J."/>
            <person name="Ramaraj T."/>
            <person name="Lindquist I.E."/>
            <person name="Bharti A.K."/>
            <person name="Sundararajan A."/>
            <person name="Cameron C.T."/>
            <person name="Woodward J.E."/>
            <person name="May G.D."/>
            <person name="Brubaker C."/>
            <person name="Broadhvest J."/>
            <person name="Wilkins T.A."/>
        </authorList>
    </citation>
    <scope>NUCLEOTIDE SEQUENCE</scope>
    <source>
        <strain evidence="2">cv. AKA8401</strain>
    </source>
</reference>
<organism evidence="1 2">
    <name type="scientific">Gossypium arboreum</name>
    <name type="common">Tree cotton</name>
    <name type="synonym">Gossypium nanking</name>
    <dbReference type="NCBI Taxonomy" id="29729"/>
    <lineage>
        <taxon>Eukaryota</taxon>
        <taxon>Viridiplantae</taxon>
        <taxon>Streptophyta</taxon>
        <taxon>Embryophyta</taxon>
        <taxon>Tracheophyta</taxon>
        <taxon>Spermatophyta</taxon>
        <taxon>Magnoliopsida</taxon>
        <taxon>eudicotyledons</taxon>
        <taxon>Gunneridae</taxon>
        <taxon>Pentapetalae</taxon>
        <taxon>rosids</taxon>
        <taxon>malvids</taxon>
        <taxon>Malvales</taxon>
        <taxon>Malvaceae</taxon>
        <taxon>Malvoideae</taxon>
        <taxon>Gossypium</taxon>
    </lineage>
</organism>